<dbReference type="PROSITE" id="PS50893">
    <property type="entry name" value="ABC_TRANSPORTER_2"/>
    <property type="match status" value="1"/>
</dbReference>
<dbReference type="GO" id="GO:0022857">
    <property type="term" value="F:transmembrane transporter activity"/>
    <property type="evidence" value="ECO:0007669"/>
    <property type="project" value="TreeGrafter"/>
</dbReference>
<evidence type="ECO:0000313" key="6">
    <source>
        <dbReference type="Proteomes" id="UP000886721"/>
    </source>
</evidence>
<dbReference type="PROSITE" id="PS00211">
    <property type="entry name" value="ABC_TRANSPORTER_1"/>
    <property type="match status" value="1"/>
</dbReference>
<dbReference type="GO" id="GO:0005886">
    <property type="term" value="C:plasma membrane"/>
    <property type="evidence" value="ECO:0007669"/>
    <property type="project" value="TreeGrafter"/>
</dbReference>
<reference evidence="5" key="1">
    <citation type="journal article" date="2021" name="PeerJ">
        <title>Extensive microbial diversity within the chicken gut microbiome revealed by metagenomics and culture.</title>
        <authorList>
            <person name="Gilroy R."/>
            <person name="Ravi A."/>
            <person name="Getino M."/>
            <person name="Pursley I."/>
            <person name="Horton D.L."/>
            <person name="Alikhan N.F."/>
            <person name="Baker D."/>
            <person name="Gharbi K."/>
            <person name="Hall N."/>
            <person name="Watson M."/>
            <person name="Adriaenssens E.M."/>
            <person name="Foster-Nyarko E."/>
            <person name="Jarju S."/>
            <person name="Secka A."/>
            <person name="Antonio M."/>
            <person name="Oren A."/>
            <person name="Chaudhuri R.R."/>
            <person name="La Ragione R."/>
            <person name="Hildebrand F."/>
            <person name="Pallen M.J."/>
        </authorList>
    </citation>
    <scope>NUCLEOTIDE SEQUENCE</scope>
    <source>
        <strain evidence="5">CHK191-13928</strain>
    </source>
</reference>
<evidence type="ECO:0000313" key="5">
    <source>
        <dbReference type="EMBL" id="HIX66785.1"/>
    </source>
</evidence>
<gene>
    <name evidence="5" type="ORF">H9735_01515</name>
</gene>
<feature type="domain" description="ABC transporter" evidence="4">
    <location>
        <begin position="6"/>
        <end position="224"/>
    </location>
</feature>
<evidence type="ECO:0000256" key="1">
    <source>
        <dbReference type="ARBA" id="ARBA00022448"/>
    </source>
</evidence>
<dbReference type="InterPro" id="IPR017871">
    <property type="entry name" value="ABC_transporter-like_CS"/>
</dbReference>
<sequence length="224" mass="24891">MKQWMVKTENLKKYYKLGNHTVKALDGVNFLAEDGEFVSIIGKSGSGKSTLLHLIGGLDTPTEGKVWIGGRELSGIHREKLAVFRRRNIGFIFQNYNLVPDLNVYENIILPSELDGAPVDEDLVEEVLCCLKLQDKREAMPNTLSGGQQQRAAIARALVMKPLLVLADEPTGNLDTETSHDVIGLLKTMAKRFQQTLVVITHDQDIAQMADRIIHMRDGKIGKG</sequence>
<dbReference type="SMART" id="SM00382">
    <property type="entry name" value="AAA"/>
    <property type="match status" value="1"/>
</dbReference>
<name>A0A9D1WVG4_9FIRM</name>
<dbReference type="InterPro" id="IPR003439">
    <property type="entry name" value="ABC_transporter-like_ATP-bd"/>
</dbReference>
<evidence type="ECO:0000256" key="2">
    <source>
        <dbReference type="ARBA" id="ARBA00022741"/>
    </source>
</evidence>
<evidence type="ECO:0000259" key="4">
    <source>
        <dbReference type="PROSITE" id="PS50893"/>
    </source>
</evidence>
<evidence type="ECO:0000256" key="3">
    <source>
        <dbReference type="ARBA" id="ARBA00022840"/>
    </source>
</evidence>
<dbReference type="Pfam" id="PF00005">
    <property type="entry name" value="ABC_tran"/>
    <property type="match status" value="1"/>
</dbReference>
<organism evidence="5 6">
    <name type="scientific">Candidatus Anaerostipes excrementavium</name>
    <dbReference type="NCBI Taxonomy" id="2838463"/>
    <lineage>
        <taxon>Bacteria</taxon>
        <taxon>Bacillati</taxon>
        <taxon>Bacillota</taxon>
        <taxon>Clostridia</taxon>
        <taxon>Lachnospirales</taxon>
        <taxon>Lachnospiraceae</taxon>
        <taxon>Anaerostipes</taxon>
    </lineage>
</organism>
<dbReference type="PANTHER" id="PTHR24220">
    <property type="entry name" value="IMPORT ATP-BINDING PROTEIN"/>
    <property type="match status" value="1"/>
</dbReference>
<dbReference type="InterPro" id="IPR003593">
    <property type="entry name" value="AAA+_ATPase"/>
</dbReference>
<dbReference type="AlphaFoldDB" id="A0A9D1WVG4"/>
<proteinExistence type="predicted"/>
<dbReference type="InterPro" id="IPR015854">
    <property type="entry name" value="ABC_transpr_LolD-like"/>
</dbReference>
<dbReference type="Gene3D" id="3.40.50.300">
    <property type="entry name" value="P-loop containing nucleotide triphosphate hydrolases"/>
    <property type="match status" value="1"/>
</dbReference>
<keyword evidence="2" id="KW-0547">Nucleotide-binding</keyword>
<keyword evidence="1" id="KW-0813">Transport</keyword>
<dbReference type="InterPro" id="IPR017911">
    <property type="entry name" value="MacB-like_ATP-bd"/>
</dbReference>
<dbReference type="GO" id="GO:0016887">
    <property type="term" value="F:ATP hydrolysis activity"/>
    <property type="evidence" value="ECO:0007669"/>
    <property type="project" value="InterPro"/>
</dbReference>
<dbReference type="CDD" id="cd03255">
    <property type="entry name" value="ABC_MJ0796_LolCDE_FtsE"/>
    <property type="match status" value="1"/>
</dbReference>
<keyword evidence="3 5" id="KW-0067">ATP-binding</keyword>
<dbReference type="FunFam" id="3.40.50.300:FF:000032">
    <property type="entry name" value="Export ABC transporter ATP-binding protein"/>
    <property type="match status" value="1"/>
</dbReference>
<reference evidence="5" key="2">
    <citation type="submission" date="2021-04" db="EMBL/GenBank/DDBJ databases">
        <authorList>
            <person name="Gilroy R."/>
        </authorList>
    </citation>
    <scope>NUCLEOTIDE SEQUENCE</scope>
    <source>
        <strain evidence="5">CHK191-13928</strain>
    </source>
</reference>
<dbReference type="EMBL" id="DXEM01000005">
    <property type="protein sequence ID" value="HIX66785.1"/>
    <property type="molecule type" value="Genomic_DNA"/>
</dbReference>
<dbReference type="GO" id="GO:0005524">
    <property type="term" value="F:ATP binding"/>
    <property type="evidence" value="ECO:0007669"/>
    <property type="project" value="UniProtKB-KW"/>
</dbReference>
<accession>A0A9D1WVG4</accession>
<dbReference type="InterPro" id="IPR027417">
    <property type="entry name" value="P-loop_NTPase"/>
</dbReference>
<comment type="caution">
    <text evidence="5">The sequence shown here is derived from an EMBL/GenBank/DDBJ whole genome shotgun (WGS) entry which is preliminary data.</text>
</comment>
<dbReference type="SUPFAM" id="SSF52540">
    <property type="entry name" value="P-loop containing nucleoside triphosphate hydrolases"/>
    <property type="match status" value="1"/>
</dbReference>
<dbReference type="GO" id="GO:0098796">
    <property type="term" value="C:membrane protein complex"/>
    <property type="evidence" value="ECO:0007669"/>
    <property type="project" value="UniProtKB-ARBA"/>
</dbReference>
<dbReference type="Proteomes" id="UP000886721">
    <property type="component" value="Unassembled WGS sequence"/>
</dbReference>
<protein>
    <submittedName>
        <fullName evidence="5">ABC transporter ATP-binding protein</fullName>
    </submittedName>
</protein>